<reference evidence="3" key="1">
    <citation type="submission" date="2016-04" db="UniProtKB">
        <authorList>
            <consortium name="WormBaseParasite"/>
        </authorList>
    </citation>
    <scope>IDENTIFICATION</scope>
</reference>
<reference evidence="1 2" key="2">
    <citation type="submission" date="2018-10" db="EMBL/GenBank/DDBJ databases">
        <authorList>
            <consortium name="Pathogen Informatics"/>
        </authorList>
    </citation>
    <scope>NUCLEOTIDE SEQUENCE [LARGE SCALE GENOMIC DNA]</scope>
</reference>
<protein>
    <submittedName>
        <fullName evidence="3">Protein kinase domain-containing protein</fullName>
    </submittedName>
</protein>
<keyword evidence="2" id="KW-1185">Reference proteome</keyword>
<dbReference type="WBParaSite" id="EVEC_0000951001-mRNA-1">
    <property type="protein sequence ID" value="EVEC_0000951001-mRNA-1"/>
    <property type="gene ID" value="EVEC_0000951001"/>
</dbReference>
<organism evidence="3">
    <name type="scientific">Enterobius vermicularis</name>
    <name type="common">Human pinworm</name>
    <dbReference type="NCBI Taxonomy" id="51028"/>
    <lineage>
        <taxon>Eukaryota</taxon>
        <taxon>Metazoa</taxon>
        <taxon>Ecdysozoa</taxon>
        <taxon>Nematoda</taxon>
        <taxon>Chromadorea</taxon>
        <taxon>Rhabditida</taxon>
        <taxon>Spirurina</taxon>
        <taxon>Oxyuridomorpha</taxon>
        <taxon>Oxyuroidea</taxon>
        <taxon>Oxyuridae</taxon>
        <taxon>Enterobius</taxon>
    </lineage>
</organism>
<dbReference type="EMBL" id="UXUI01009695">
    <property type="protein sequence ID" value="VDD94169.1"/>
    <property type="molecule type" value="Genomic_DNA"/>
</dbReference>
<sequence length="203" mass="22353">MILMAGPPYIREIHSDPSSLDGYLPGQVDDRSEVLNAGFTPPQRTNIYDRSKAVSAVNKTVAELKNKERLTSVIRTVSAQSLPINNTANNTNNNKNSLLKTTPYERQVYLLKNDLIVQKEVTLGRRIGFYKLGKELGAGNFSKVKLGVHVLTQVTNFSKRNIGDTASVCSSMFLTVMMLMTLMGAADIDDTDVVSLESLVINE</sequence>
<accession>A0A158QBF5</accession>
<dbReference type="AlphaFoldDB" id="A0A158QBF5"/>
<evidence type="ECO:0000313" key="1">
    <source>
        <dbReference type="EMBL" id="VDD94169.1"/>
    </source>
</evidence>
<evidence type="ECO:0000313" key="2">
    <source>
        <dbReference type="Proteomes" id="UP000274131"/>
    </source>
</evidence>
<dbReference type="OrthoDB" id="193931at2759"/>
<gene>
    <name evidence="1" type="ORF">EVEC_LOCUS8920</name>
</gene>
<evidence type="ECO:0000313" key="3">
    <source>
        <dbReference type="WBParaSite" id="EVEC_0000951001-mRNA-1"/>
    </source>
</evidence>
<dbReference type="Gene3D" id="3.30.200.20">
    <property type="entry name" value="Phosphorylase Kinase, domain 1"/>
    <property type="match status" value="1"/>
</dbReference>
<proteinExistence type="predicted"/>
<dbReference type="Proteomes" id="UP000274131">
    <property type="component" value="Unassembled WGS sequence"/>
</dbReference>
<dbReference type="STRING" id="51028.A0A158QBF5"/>
<name>A0A158QBF5_ENTVE</name>